<dbReference type="AlphaFoldDB" id="A0A368G833"/>
<evidence type="ECO:0000313" key="3">
    <source>
        <dbReference type="Proteomes" id="UP000252519"/>
    </source>
</evidence>
<evidence type="ECO:0000256" key="1">
    <source>
        <dbReference type="SAM" id="MobiDB-lite"/>
    </source>
</evidence>
<reference evidence="2 3" key="1">
    <citation type="submission" date="2014-10" db="EMBL/GenBank/DDBJ databases">
        <title>Draft genome of the hookworm Ancylostoma caninum.</title>
        <authorList>
            <person name="Mitreva M."/>
        </authorList>
    </citation>
    <scope>NUCLEOTIDE SEQUENCE [LARGE SCALE GENOMIC DNA]</scope>
    <source>
        <strain evidence="2 3">Baltimore</strain>
    </source>
</reference>
<proteinExistence type="predicted"/>
<dbReference type="OrthoDB" id="5863465at2759"/>
<sequence>METGTALQPNNFSSIARRLLLNRESRSVSQMPSTSYDVHHTGTHVDELNATDLFPCALSDQQQQHKRPMKGYLPQKHTCNLCDRVRGITKEMLKAPMEKPYKSIKKGAAGRPPYVGRKAKITVRQVRQFFGVLKKQLGDGCTGTLFNSPTVMAELACGVSRKTVTRSLSGLARLDDCKLKEPDGKNTLRVTTLKKYGQEWGEAVHHFVSTALEEEGNITVSDLHSRLSSVYANFPMCSITLYGFLKALGFSYRKEENKIFILPESSSETESDSDSEHEDENV</sequence>
<organism evidence="2 3">
    <name type="scientific">Ancylostoma caninum</name>
    <name type="common">Dog hookworm</name>
    <dbReference type="NCBI Taxonomy" id="29170"/>
    <lineage>
        <taxon>Eukaryota</taxon>
        <taxon>Metazoa</taxon>
        <taxon>Ecdysozoa</taxon>
        <taxon>Nematoda</taxon>
        <taxon>Chromadorea</taxon>
        <taxon>Rhabditida</taxon>
        <taxon>Rhabditina</taxon>
        <taxon>Rhabditomorpha</taxon>
        <taxon>Strongyloidea</taxon>
        <taxon>Ancylostomatidae</taxon>
        <taxon>Ancylostomatinae</taxon>
        <taxon>Ancylostoma</taxon>
    </lineage>
</organism>
<dbReference type="Proteomes" id="UP000252519">
    <property type="component" value="Unassembled WGS sequence"/>
</dbReference>
<dbReference type="EMBL" id="JOJR01000282">
    <property type="protein sequence ID" value="RCN40512.1"/>
    <property type="molecule type" value="Genomic_DNA"/>
</dbReference>
<feature type="compositionally biased region" description="Acidic residues" evidence="1">
    <location>
        <begin position="267"/>
        <end position="282"/>
    </location>
</feature>
<gene>
    <name evidence="2" type="ORF">ANCCAN_13570</name>
</gene>
<comment type="caution">
    <text evidence="2">The sequence shown here is derived from an EMBL/GenBank/DDBJ whole genome shotgun (WGS) entry which is preliminary data.</text>
</comment>
<accession>A0A368G833</accession>
<feature type="region of interest" description="Disordered" evidence="1">
    <location>
        <begin position="263"/>
        <end position="282"/>
    </location>
</feature>
<name>A0A368G833_ANCCA</name>
<evidence type="ECO:0000313" key="2">
    <source>
        <dbReference type="EMBL" id="RCN40512.1"/>
    </source>
</evidence>
<protein>
    <submittedName>
        <fullName evidence="2">Uncharacterized protein</fullName>
    </submittedName>
</protein>
<keyword evidence="3" id="KW-1185">Reference proteome</keyword>